<comment type="caution">
    <text evidence="1">The sequence shown here is derived from an EMBL/GenBank/DDBJ whole genome shotgun (WGS) entry which is preliminary data.</text>
</comment>
<dbReference type="EMBL" id="JAHCVI010000001">
    <property type="protein sequence ID" value="KAG7294542.1"/>
    <property type="molecule type" value="Genomic_DNA"/>
</dbReference>
<dbReference type="InterPro" id="IPR011009">
    <property type="entry name" value="Kinase-like_dom_sf"/>
</dbReference>
<dbReference type="AlphaFoldDB" id="A0AAD4I3T7"/>
<gene>
    <name evidence="1" type="ORF">NEMBOFW57_004617</name>
</gene>
<evidence type="ECO:0000313" key="2">
    <source>
        <dbReference type="Proteomes" id="UP001197093"/>
    </source>
</evidence>
<organism evidence="1 2">
    <name type="scientific">Staphylotrichum longicolle</name>
    <dbReference type="NCBI Taxonomy" id="669026"/>
    <lineage>
        <taxon>Eukaryota</taxon>
        <taxon>Fungi</taxon>
        <taxon>Dikarya</taxon>
        <taxon>Ascomycota</taxon>
        <taxon>Pezizomycotina</taxon>
        <taxon>Sordariomycetes</taxon>
        <taxon>Sordariomycetidae</taxon>
        <taxon>Sordariales</taxon>
        <taxon>Chaetomiaceae</taxon>
        <taxon>Staphylotrichum</taxon>
    </lineage>
</organism>
<dbReference type="Proteomes" id="UP001197093">
    <property type="component" value="Unassembled WGS sequence"/>
</dbReference>
<name>A0AAD4I3T7_9PEZI</name>
<evidence type="ECO:0000313" key="1">
    <source>
        <dbReference type="EMBL" id="KAG7294542.1"/>
    </source>
</evidence>
<sequence length="128" mass="14554">MDRDEELVDDSELCVKASDDGLVYHVRDIPHQQVRIDQLQVEEVWQRVDATGGRLLGRGGFGQVFKEQCMHDIRGTKVGRFRAVKVIERGNEVTKAYYREELKALAKFSNPKASQPYSSTKPMLTATL</sequence>
<proteinExistence type="predicted"/>
<dbReference type="SUPFAM" id="SSF56112">
    <property type="entry name" value="Protein kinase-like (PK-like)"/>
    <property type="match status" value="1"/>
</dbReference>
<reference evidence="1" key="1">
    <citation type="submission" date="2023-02" db="EMBL/GenBank/DDBJ databases">
        <authorList>
            <person name="Palmer J.M."/>
        </authorList>
    </citation>
    <scope>NUCLEOTIDE SEQUENCE</scope>
    <source>
        <strain evidence="1">FW57</strain>
    </source>
</reference>
<keyword evidence="2" id="KW-1185">Reference proteome</keyword>
<accession>A0AAD4I3T7</accession>
<evidence type="ECO:0008006" key="3">
    <source>
        <dbReference type="Google" id="ProtNLM"/>
    </source>
</evidence>
<protein>
    <recommendedName>
        <fullName evidence="3">Protein kinase domain-containing protein</fullName>
    </recommendedName>
</protein>
<dbReference type="Gene3D" id="3.30.200.20">
    <property type="entry name" value="Phosphorylase Kinase, domain 1"/>
    <property type="match status" value="1"/>
</dbReference>